<comment type="caution">
    <text evidence="1">The sequence shown here is derived from an EMBL/GenBank/DDBJ whole genome shotgun (WGS) entry which is preliminary data.</text>
</comment>
<name>A0AA35TZC8_GEOBA</name>
<gene>
    <name evidence="1" type="ORF">GBAR_LOCUS31235</name>
</gene>
<protein>
    <submittedName>
        <fullName evidence="1">Uncharacterized protein</fullName>
    </submittedName>
</protein>
<evidence type="ECO:0000313" key="1">
    <source>
        <dbReference type="EMBL" id="CAI8057305.1"/>
    </source>
</evidence>
<feature type="non-terminal residue" evidence="1">
    <location>
        <position position="43"/>
    </location>
</feature>
<evidence type="ECO:0000313" key="2">
    <source>
        <dbReference type="Proteomes" id="UP001174909"/>
    </source>
</evidence>
<dbReference type="AlphaFoldDB" id="A0AA35TZC8"/>
<accession>A0AA35TZC8</accession>
<sequence length="43" mass="4791">MAGWVAPLVRAADSAVFASHQTCRSHLNPRLCLSMFHLFFVCV</sequence>
<proteinExistence type="predicted"/>
<reference evidence="1" key="1">
    <citation type="submission" date="2023-03" db="EMBL/GenBank/DDBJ databases">
        <authorList>
            <person name="Steffen K."/>
            <person name="Cardenas P."/>
        </authorList>
    </citation>
    <scope>NUCLEOTIDE SEQUENCE</scope>
</reference>
<organism evidence="1 2">
    <name type="scientific">Geodia barretti</name>
    <name type="common">Barrett's horny sponge</name>
    <dbReference type="NCBI Taxonomy" id="519541"/>
    <lineage>
        <taxon>Eukaryota</taxon>
        <taxon>Metazoa</taxon>
        <taxon>Porifera</taxon>
        <taxon>Demospongiae</taxon>
        <taxon>Heteroscleromorpha</taxon>
        <taxon>Tetractinellida</taxon>
        <taxon>Astrophorina</taxon>
        <taxon>Geodiidae</taxon>
        <taxon>Geodia</taxon>
    </lineage>
</organism>
<keyword evidence="2" id="KW-1185">Reference proteome</keyword>
<dbReference type="Proteomes" id="UP001174909">
    <property type="component" value="Unassembled WGS sequence"/>
</dbReference>
<dbReference type="EMBL" id="CASHTH010004436">
    <property type="protein sequence ID" value="CAI8057305.1"/>
    <property type="molecule type" value="Genomic_DNA"/>
</dbReference>